<keyword evidence="2" id="KW-1185">Reference proteome</keyword>
<sequence length="76" mass="8096">MLPLRFSPLLSDQEFVFGPGPLSSQGEGIRTLPIPGVLCPTCAANGSEVWVIPGRQCGYCRTPAPDEDACDGDHDH</sequence>
<evidence type="ECO:0000313" key="2">
    <source>
        <dbReference type="Proteomes" id="UP001174997"/>
    </source>
</evidence>
<comment type="caution">
    <text evidence="1">The sequence shown here is derived from an EMBL/GenBank/DDBJ whole genome shotgun (WGS) entry which is preliminary data.</text>
</comment>
<name>A0AA39ZL55_9PEZI</name>
<reference evidence="1" key="1">
    <citation type="submission" date="2023-06" db="EMBL/GenBank/DDBJ databases">
        <title>Genome-scale phylogeny and comparative genomics of the fungal order Sordariales.</title>
        <authorList>
            <consortium name="Lawrence Berkeley National Laboratory"/>
            <person name="Hensen N."/>
            <person name="Bonometti L."/>
            <person name="Westerberg I."/>
            <person name="Brannstrom I.O."/>
            <person name="Guillou S."/>
            <person name="Cros-Aarteil S."/>
            <person name="Calhoun S."/>
            <person name="Haridas S."/>
            <person name="Kuo A."/>
            <person name="Mondo S."/>
            <person name="Pangilinan J."/>
            <person name="Riley R."/>
            <person name="Labutti K."/>
            <person name="Andreopoulos B."/>
            <person name="Lipzen A."/>
            <person name="Chen C."/>
            <person name="Yanf M."/>
            <person name="Daum C."/>
            <person name="Ng V."/>
            <person name="Clum A."/>
            <person name="Steindorff A."/>
            <person name="Ohm R."/>
            <person name="Martin F."/>
            <person name="Silar P."/>
            <person name="Natvig D."/>
            <person name="Lalanne C."/>
            <person name="Gautier V."/>
            <person name="Ament-Velasquez S.L."/>
            <person name="Kruys A."/>
            <person name="Hutchinson M.I."/>
            <person name="Powell A.J."/>
            <person name="Barry K."/>
            <person name="Miller A.N."/>
            <person name="Grigoriev I.V."/>
            <person name="Debuchy R."/>
            <person name="Gladieux P."/>
            <person name="Thoren M.H."/>
            <person name="Johannesson H."/>
        </authorList>
    </citation>
    <scope>NUCLEOTIDE SEQUENCE</scope>
    <source>
        <strain evidence="1">CBS 307.81</strain>
    </source>
</reference>
<dbReference type="Proteomes" id="UP001174997">
    <property type="component" value="Unassembled WGS sequence"/>
</dbReference>
<gene>
    <name evidence="1" type="ORF">QBC41DRAFT_312209</name>
</gene>
<protein>
    <submittedName>
        <fullName evidence="1">Uncharacterized protein</fullName>
    </submittedName>
</protein>
<proteinExistence type="predicted"/>
<dbReference type="AlphaFoldDB" id="A0AA39ZL55"/>
<dbReference type="EMBL" id="JAULSY010000008">
    <property type="protein sequence ID" value="KAK0673120.1"/>
    <property type="molecule type" value="Genomic_DNA"/>
</dbReference>
<evidence type="ECO:0000313" key="1">
    <source>
        <dbReference type="EMBL" id="KAK0673120.1"/>
    </source>
</evidence>
<organism evidence="1 2">
    <name type="scientific">Cercophora samala</name>
    <dbReference type="NCBI Taxonomy" id="330535"/>
    <lineage>
        <taxon>Eukaryota</taxon>
        <taxon>Fungi</taxon>
        <taxon>Dikarya</taxon>
        <taxon>Ascomycota</taxon>
        <taxon>Pezizomycotina</taxon>
        <taxon>Sordariomycetes</taxon>
        <taxon>Sordariomycetidae</taxon>
        <taxon>Sordariales</taxon>
        <taxon>Lasiosphaeriaceae</taxon>
        <taxon>Cercophora</taxon>
    </lineage>
</organism>
<accession>A0AA39ZL55</accession>